<gene>
    <name evidence="1" type="ORF">ACAOBT_LOCUS15500</name>
</gene>
<keyword evidence="2" id="KW-1185">Reference proteome</keyword>
<accession>A0A9P0KZA3</accession>
<evidence type="ECO:0000313" key="1">
    <source>
        <dbReference type="EMBL" id="CAH1983318.1"/>
    </source>
</evidence>
<organism evidence="1 2">
    <name type="scientific">Acanthoscelides obtectus</name>
    <name type="common">Bean weevil</name>
    <name type="synonym">Bruchus obtectus</name>
    <dbReference type="NCBI Taxonomy" id="200917"/>
    <lineage>
        <taxon>Eukaryota</taxon>
        <taxon>Metazoa</taxon>
        <taxon>Ecdysozoa</taxon>
        <taxon>Arthropoda</taxon>
        <taxon>Hexapoda</taxon>
        <taxon>Insecta</taxon>
        <taxon>Pterygota</taxon>
        <taxon>Neoptera</taxon>
        <taxon>Endopterygota</taxon>
        <taxon>Coleoptera</taxon>
        <taxon>Polyphaga</taxon>
        <taxon>Cucujiformia</taxon>
        <taxon>Chrysomeloidea</taxon>
        <taxon>Chrysomelidae</taxon>
        <taxon>Bruchinae</taxon>
        <taxon>Bruchini</taxon>
        <taxon>Acanthoscelides</taxon>
    </lineage>
</organism>
<dbReference type="EMBL" id="CAKOFQ010006936">
    <property type="protein sequence ID" value="CAH1983318.1"/>
    <property type="molecule type" value="Genomic_DNA"/>
</dbReference>
<reference evidence="1" key="1">
    <citation type="submission" date="2022-03" db="EMBL/GenBank/DDBJ databases">
        <authorList>
            <person name="Sayadi A."/>
        </authorList>
    </citation>
    <scope>NUCLEOTIDE SEQUENCE</scope>
</reference>
<proteinExistence type="predicted"/>
<comment type="caution">
    <text evidence="1">The sequence shown here is derived from an EMBL/GenBank/DDBJ whole genome shotgun (WGS) entry which is preliminary data.</text>
</comment>
<protein>
    <submittedName>
        <fullName evidence="1">Uncharacterized protein</fullName>
    </submittedName>
</protein>
<sequence length="79" mass="8699">MVQPALTELGVFIVGVRRGRLVYCVILMTRVLRTPAMLTLSVIQVPSTVPIRVAAHLDTRVWTAPKTSTSANKVSNHIF</sequence>
<evidence type="ECO:0000313" key="2">
    <source>
        <dbReference type="Proteomes" id="UP001152888"/>
    </source>
</evidence>
<name>A0A9P0KZA3_ACAOB</name>
<dbReference type="AlphaFoldDB" id="A0A9P0KZA3"/>
<dbReference type="Proteomes" id="UP001152888">
    <property type="component" value="Unassembled WGS sequence"/>
</dbReference>